<evidence type="ECO:0000313" key="1">
    <source>
        <dbReference type="EMBL" id="SFV82215.1"/>
    </source>
</evidence>
<reference evidence="1" key="1">
    <citation type="submission" date="2016-10" db="EMBL/GenBank/DDBJ databases">
        <authorList>
            <person name="de Groot N.N."/>
        </authorList>
    </citation>
    <scope>NUCLEOTIDE SEQUENCE</scope>
</reference>
<name>A0A1W1DL69_9ZZZZ</name>
<dbReference type="AlphaFoldDB" id="A0A1W1DL69"/>
<gene>
    <name evidence="1" type="ORF">MNB_SUP05-12-595</name>
</gene>
<accession>A0A1W1DL69</accession>
<proteinExistence type="predicted"/>
<protein>
    <submittedName>
        <fullName evidence="1">Uncharacterized protein</fullName>
    </submittedName>
</protein>
<dbReference type="EMBL" id="FPHT01000229">
    <property type="protein sequence ID" value="SFV82215.1"/>
    <property type="molecule type" value="Genomic_DNA"/>
</dbReference>
<sequence>MQVLIEEQGFGVFQANSSLSVMTVERGDSACTVLKTESQFF</sequence>
<organism evidence="1">
    <name type="scientific">hydrothermal vent metagenome</name>
    <dbReference type="NCBI Taxonomy" id="652676"/>
    <lineage>
        <taxon>unclassified sequences</taxon>
        <taxon>metagenomes</taxon>
        <taxon>ecological metagenomes</taxon>
    </lineage>
</organism>